<proteinExistence type="predicted"/>
<dbReference type="GO" id="GO:0001228">
    <property type="term" value="F:DNA-binding transcription activator activity, RNA polymerase II-specific"/>
    <property type="evidence" value="ECO:0007669"/>
    <property type="project" value="TreeGrafter"/>
</dbReference>
<dbReference type="OrthoDB" id="3546279at2759"/>
<dbReference type="CDD" id="cd00067">
    <property type="entry name" value="GAL4"/>
    <property type="match status" value="1"/>
</dbReference>
<dbReference type="Pfam" id="PF00172">
    <property type="entry name" value="Zn_clus"/>
    <property type="match status" value="1"/>
</dbReference>
<protein>
    <recommendedName>
        <fullName evidence="3">Zn(2)-C6 fungal-type domain-containing protein</fullName>
    </recommendedName>
</protein>
<dbReference type="InterPro" id="IPR001138">
    <property type="entry name" value="Zn2Cys6_DnaBD"/>
</dbReference>
<evidence type="ECO:0000313" key="5">
    <source>
        <dbReference type="Proteomes" id="UP000016929"/>
    </source>
</evidence>
<evidence type="ECO:0000256" key="2">
    <source>
        <dbReference type="SAM" id="MobiDB-lite"/>
    </source>
</evidence>
<feature type="region of interest" description="Disordered" evidence="2">
    <location>
        <begin position="1"/>
        <end position="25"/>
    </location>
</feature>
<dbReference type="AlphaFoldDB" id="N1SC58"/>
<gene>
    <name evidence="4" type="ORF">FOC4_g10000634</name>
</gene>
<name>N1SC58_FUSC4</name>
<dbReference type="HOGENOM" id="CLU_024934_0_4_1"/>
<feature type="compositionally biased region" description="Polar residues" evidence="2">
    <location>
        <begin position="1"/>
        <end position="16"/>
    </location>
</feature>
<dbReference type="PROSITE" id="PS50048">
    <property type="entry name" value="ZN2_CY6_FUNGAL_2"/>
    <property type="match status" value="1"/>
</dbReference>
<sequence length="407" mass="45799">MPESENSPTQPPSVQTIPGRPAPRKRIGFRKSQNGCLRCKKRKCQCDEKVPCTSCVRHRIPCSLDDASLKQPSNGCSPIRTPLVPFSFLSADPADTPECWLSNAELILHYTNVTCRSIPSGHAITIYQVDIPREGLSHPYLMRMIMALSSFHLAYLNKDKRSHYLALANKQQSLAIRGLRGTLGQTVTPQNRHALWASSIFLAISKLAFSPNCEHHQHSCCSALLNLVDIFSMINGMMAITRSSLHLIRNGPLQAIFRQRHGFRYARGDLQDLLQRVSHLDGVIKSMGLEADPFVQLALTSALDRLISCVADINKSPDSEFFITDMKILFVWPSEVSQTFLDLVRARYPQAVIILSHYCCLIRWSSSAYWFCRGWGRALADSIMSILEDSDLAHLAEWPVKVMRVHE</sequence>
<dbReference type="InterPro" id="IPR036864">
    <property type="entry name" value="Zn2-C6_fun-type_DNA-bd_sf"/>
</dbReference>
<dbReference type="STRING" id="1229665.N1SC58"/>
<keyword evidence="5" id="KW-1185">Reference proteome</keyword>
<keyword evidence="1" id="KW-0539">Nucleus</keyword>
<dbReference type="PANTHER" id="PTHR47784">
    <property type="entry name" value="STEROL UPTAKE CONTROL PROTEIN 2"/>
    <property type="match status" value="1"/>
</dbReference>
<organism evidence="4 5">
    <name type="scientific">Fusarium oxysporum f. sp. cubense (strain race 4)</name>
    <name type="common">Panama disease fungus</name>
    <dbReference type="NCBI Taxonomy" id="2502994"/>
    <lineage>
        <taxon>Eukaryota</taxon>
        <taxon>Fungi</taxon>
        <taxon>Dikarya</taxon>
        <taxon>Ascomycota</taxon>
        <taxon>Pezizomycotina</taxon>
        <taxon>Sordariomycetes</taxon>
        <taxon>Hypocreomycetidae</taxon>
        <taxon>Hypocreales</taxon>
        <taxon>Nectriaceae</taxon>
        <taxon>Fusarium</taxon>
        <taxon>Fusarium oxysporum species complex</taxon>
    </lineage>
</organism>
<evidence type="ECO:0000259" key="3">
    <source>
        <dbReference type="PROSITE" id="PS50048"/>
    </source>
</evidence>
<evidence type="ECO:0000256" key="1">
    <source>
        <dbReference type="ARBA" id="ARBA00023242"/>
    </source>
</evidence>
<dbReference type="SUPFAM" id="SSF57701">
    <property type="entry name" value="Zn2/Cys6 DNA-binding domain"/>
    <property type="match status" value="1"/>
</dbReference>
<dbReference type="Gene3D" id="4.10.240.10">
    <property type="entry name" value="Zn(2)-C6 fungal-type DNA-binding domain"/>
    <property type="match status" value="1"/>
</dbReference>
<dbReference type="InterPro" id="IPR053157">
    <property type="entry name" value="Sterol_Uptake_Regulator"/>
</dbReference>
<dbReference type="PROSITE" id="PS00463">
    <property type="entry name" value="ZN2_CY6_FUNGAL_1"/>
    <property type="match status" value="1"/>
</dbReference>
<reference evidence="5" key="1">
    <citation type="submission" date="2012-09" db="EMBL/GenBank/DDBJ databases">
        <title>Genome sequencing and comparative transcriptomics of race 1 and race 4 of banana pathogen: Fusarium oxysporum f. sp. cubense.</title>
        <authorList>
            <person name="Fang X."/>
            <person name="Huang J."/>
        </authorList>
    </citation>
    <scope>NUCLEOTIDE SEQUENCE [LARGE SCALE GENOMIC DNA]</scope>
    <source>
        <strain evidence="5">race 4</strain>
    </source>
</reference>
<dbReference type="EMBL" id="KB726178">
    <property type="protein sequence ID" value="EMT74670.1"/>
    <property type="molecule type" value="Genomic_DNA"/>
</dbReference>
<dbReference type="SMART" id="SM00066">
    <property type="entry name" value="GAL4"/>
    <property type="match status" value="1"/>
</dbReference>
<dbReference type="Proteomes" id="UP000016929">
    <property type="component" value="Unassembled WGS sequence"/>
</dbReference>
<reference evidence="5" key="2">
    <citation type="journal article" date="2014" name="PLoS ONE">
        <title>Genome and Transcriptome Analysis of the Fungal Pathogen Fusarium oxysporum f. sp. cubense Causing Banana Vascular Wilt Disease.</title>
        <authorList>
            <person name="Guo L."/>
            <person name="Han L."/>
            <person name="Yang L."/>
            <person name="Zeng H."/>
            <person name="Fan D."/>
            <person name="Zhu Y."/>
            <person name="Feng Y."/>
            <person name="Wang G."/>
            <person name="Peng C."/>
            <person name="Jiang X."/>
            <person name="Zhou D."/>
            <person name="Ni P."/>
            <person name="Liang C."/>
            <person name="Liu L."/>
            <person name="Wang J."/>
            <person name="Mao C."/>
            <person name="Fang X."/>
            <person name="Peng M."/>
            <person name="Huang J."/>
        </authorList>
    </citation>
    <scope>NUCLEOTIDE SEQUENCE [LARGE SCALE GENOMIC DNA]</scope>
    <source>
        <strain evidence="5">race 4</strain>
    </source>
</reference>
<accession>N1SC58</accession>
<evidence type="ECO:0000313" key="4">
    <source>
        <dbReference type="EMBL" id="EMT74670.1"/>
    </source>
</evidence>
<feature type="domain" description="Zn(2)-C6 fungal-type" evidence="3">
    <location>
        <begin position="35"/>
        <end position="64"/>
    </location>
</feature>
<dbReference type="GO" id="GO:0008270">
    <property type="term" value="F:zinc ion binding"/>
    <property type="evidence" value="ECO:0007669"/>
    <property type="project" value="InterPro"/>
</dbReference>
<dbReference type="PANTHER" id="PTHR47784:SF5">
    <property type="entry name" value="STEROL UPTAKE CONTROL PROTEIN 2"/>
    <property type="match status" value="1"/>
</dbReference>